<dbReference type="AlphaFoldDB" id="G3AY52"/>
<protein>
    <recommendedName>
        <fullName evidence="6">Pre-rRNA-processing protein TSR2</fullName>
    </recommendedName>
</protein>
<dbReference type="EMBL" id="GL996512">
    <property type="protein sequence ID" value="EGV66170.1"/>
    <property type="molecule type" value="Genomic_DNA"/>
</dbReference>
<feature type="region of interest" description="Disordered" evidence="3">
    <location>
        <begin position="139"/>
        <end position="201"/>
    </location>
</feature>
<dbReference type="InterPro" id="IPR019398">
    <property type="entry name" value="Pre-rRNA_process_TSR2"/>
</dbReference>
<dbReference type="HOGENOM" id="CLU_074896_0_1_1"/>
<organism evidence="5">
    <name type="scientific">Candida tenuis (strain ATCC 10573 / BCRC 21748 / CBS 615 / JCM 9827 / NBRC 10315 / NRRL Y-1498 / VKM Y-70)</name>
    <name type="common">Yeast</name>
    <name type="synonym">Yamadazyma tenuis</name>
    <dbReference type="NCBI Taxonomy" id="590646"/>
    <lineage>
        <taxon>Eukaryota</taxon>
        <taxon>Fungi</taxon>
        <taxon>Dikarya</taxon>
        <taxon>Ascomycota</taxon>
        <taxon>Saccharomycotina</taxon>
        <taxon>Pichiomycetes</taxon>
        <taxon>Debaryomycetaceae</taxon>
        <taxon>Yamadazyma</taxon>
    </lineage>
</organism>
<feature type="compositionally biased region" description="Basic and acidic residues" evidence="3">
    <location>
        <begin position="163"/>
        <end position="174"/>
    </location>
</feature>
<sequence length="201" mass="23393">MSRIDPTEFVQALDGQSSLKFPNERQQSHFELGVTMAVHKWEELNVAVDNSWGGPNSADKRDWISGIVIDLFEEKIVDVQLVEETLLYAMLDEFDVHVDNDSALEIANMIIKFYQKAQLNDFSDIDILYERWQIRQQNRQAQKVKVEDDPENPSSDEEDDEEHEHYHEDQHIDDSMEVDNGPVVDDDGFTLVQTKKGNRRR</sequence>
<dbReference type="KEGG" id="cten:18246614"/>
<keyword evidence="2" id="KW-0698">rRNA processing</keyword>
<evidence type="ECO:0000256" key="1">
    <source>
        <dbReference type="ARBA" id="ARBA00006524"/>
    </source>
</evidence>
<proteinExistence type="inferred from homology"/>
<dbReference type="eggNOG" id="KOG4032">
    <property type="taxonomic scope" value="Eukaryota"/>
</dbReference>
<dbReference type="OrthoDB" id="1926878at2759"/>
<name>G3AY52_CANTC</name>
<dbReference type="EMBL" id="GL996512">
    <property type="protein sequence ID" value="EGV66171.1"/>
    <property type="molecule type" value="Genomic_DNA"/>
</dbReference>
<dbReference type="STRING" id="590646.G3AY52"/>
<evidence type="ECO:0008006" key="6">
    <source>
        <dbReference type="Google" id="ProtNLM"/>
    </source>
</evidence>
<evidence type="ECO:0000313" key="4">
    <source>
        <dbReference type="EMBL" id="EGV66170.1"/>
    </source>
</evidence>
<gene>
    <name evidence="4" type="ORF">CANTEDRAFT_112636</name>
</gene>
<dbReference type="GO" id="GO:0006364">
    <property type="term" value="P:rRNA processing"/>
    <property type="evidence" value="ECO:0007669"/>
    <property type="project" value="UniProtKB-KW"/>
</dbReference>
<dbReference type="Pfam" id="PF10273">
    <property type="entry name" value="WGG"/>
    <property type="match status" value="1"/>
</dbReference>
<keyword evidence="5" id="KW-1185">Reference proteome</keyword>
<evidence type="ECO:0000256" key="2">
    <source>
        <dbReference type="ARBA" id="ARBA00022552"/>
    </source>
</evidence>
<dbReference type="Proteomes" id="UP000000707">
    <property type="component" value="Unassembled WGS sequence"/>
</dbReference>
<comment type="similarity">
    <text evidence="1">Belongs to the TSR2 family.</text>
</comment>
<reference evidence="4 5" key="1">
    <citation type="journal article" date="2011" name="Proc. Natl. Acad. Sci. U.S.A.">
        <title>Comparative genomics of xylose-fermenting fungi for enhanced biofuel production.</title>
        <authorList>
            <person name="Wohlbach D.J."/>
            <person name="Kuo A."/>
            <person name="Sato T.K."/>
            <person name="Potts K.M."/>
            <person name="Salamov A.A."/>
            <person name="LaButti K.M."/>
            <person name="Sun H."/>
            <person name="Clum A."/>
            <person name="Pangilinan J.L."/>
            <person name="Lindquist E.A."/>
            <person name="Lucas S."/>
            <person name="Lapidus A."/>
            <person name="Jin M."/>
            <person name="Gunawan C."/>
            <person name="Balan V."/>
            <person name="Dale B.E."/>
            <person name="Jeffries T.W."/>
            <person name="Zinkel R."/>
            <person name="Barry K.W."/>
            <person name="Grigoriev I.V."/>
            <person name="Gasch A.P."/>
        </authorList>
    </citation>
    <scope>NUCLEOTIDE SEQUENCE [LARGE SCALE GENOMIC DNA]</scope>
    <source>
        <strain evidence="4">ATCC 10573</strain>
        <strain evidence="5">ATCC 10573 / BCRC 21748 / CBS 615 / JCM 9827 / NBRC 10315 / NRRL Y-1498 / VKM Y-70</strain>
    </source>
</reference>
<dbReference type="GeneID" id="18246614"/>
<evidence type="ECO:0000256" key="3">
    <source>
        <dbReference type="SAM" id="MobiDB-lite"/>
    </source>
</evidence>
<accession>G3AY52</accession>
<dbReference type="PANTHER" id="PTHR21250">
    <property type="entry name" value="PRE-RRNA-PROCESSING PROTEIN TSR2 HOMOLOG"/>
    <property type="match status" value="1"/>
</dbReference>
<evidence type="ECO:0000313" key="5">
    <source>
        <dbReference type="Proteomes" id="UP000000707"/>
    </source>
</evidence>
<feature type="compositionally biased region" description="Acidic residues" evidence="3">
    <location>
        <begin position="148"/>
        <end position="162"/>
    </location>
</feature>